<evidence type="ECO:0000313" key="7">
    <source>
        <dbReference type="EMBL" id="CAD7242037.1"/>
    </source>
</evidence>
<dbReference type="SUPFAM" id="SSF50729">
    <property type="entry name" value="PH domain-like"/>
    <property type="match status" value="1"/>
</dbReference>
<dbReference type="InterPro" id="IPR016159">
    <property type="entry name" value="Cullin_repeat-like_dom_sf"/>
</dbReference>
<dbReference type="Gene3D" id="1.20.58.1210">
    <property type="entry name" value="Exo84p, N-terminal helical domain"/>
    <property type="match status" value="1"/>
</dbReference>
<keyword evidence="2" id="KW-0813">Transport</keyword>
<feature type="compositionally biased region" description="Acidic residues" evidence="5">
    <location>
        <begin position="264"/>
        <end position="277"/>
    </location>
</feature>
<feature type="region of interest" description="Disordered" evidence="5">
    <location>
        <begin position="68"/>
        <end position="104"/>
    </location>
</feature>
<dbReference type="Proteomes" id="UP000677054">
    <property type="component" value="Unassembled WGS sequence"/>
</dbReference>
<keyword evidence="4" id="KW-0653">Protein transport</keyword>
<feature type="region of interest" description="Disordered" evidence="5">
    <location>
        <begin position="230"/>
        <end position="277"/>
    </location>
</feature>
<dbReference type="InterPro" id="IPR011993">
    <property type="entry name" value="PH-like_dom_sf"/>
</dbReference>
<evidence type="ECO:0000313" key="8">
    <source>
        <dbReference type="Proteomes" id="UP000677054"/>
    </source>
</evidence>
<dbReference type="PANTHER" id="PTHR21426">
    <property type="entry name" value="EXOCYST COMPLEX COMPONENT 8"/>
    <property type="match status" value="1"/>
</dbReference>
<dbReference type="GO" id="GO:0006893">
    <property type="term" value="P:Golgi to plasma membrane transport"/>
    <property type="evidence" value="ECO:0007669"/>
    <property type="project" value="TreeGrafter"/>
</dbReference>
<evidence type="ECO:0000256" key="4">
    <source>
        <dbReference type="ARBA" id="ARBA00022927"/>
    </source>
</evidence>
<dbReference type="EMBL" id="LR899725">
    <property type="protein sequence ID" value="CAD7242037.1"/>
    <property type="molecule type" value="Genomic_DNA"/>
</dbReference>
<accession>A0A7R8X3I0</accession>
<keyword evidence="3" id="KW-0268">Exocytosis</keyword>
<reference evidence="7" key="1">
    <citation type="submission" date="2020-11" db="EMBL/GenBank/DDBJ databases">
        <authorList>
            <person name="Tran Van P."/>
        </authorList>
    </citation>
    <scope>NUCLEOTIDE SEQUENCE</scope>
</reference>
<evidence type="ECO:0000256" key="3">
    <source>
        <dbReference type="ARBA" id="ARBA00022483"/>
    </source>
</evidence>
<gene>
    <name evidence="7" type="ORF">DSTB1V02_LOCUS2012</name>
</gene>
<evidence type="ECO:0000256" key="5">
    <source>
        <dbReference type="SAM" id="MobiDB-lite"/>
    </source>
</evidence>
<dbReference type="GO" id="GO:0015031">
    <property type="term" value="P:protein transport"/>
    <property type="evidence" value="ECO:0007669"/>
    <property type="project" value="UniProtKB-KW"/>
</dbReference>
<evidence type="ECO:0000256" key="1">
    <source>
        <dbReference type="ARBA" id="ARBA00007210"/>
    </source>
</evidence>
<dbReference type="GO" id="GO:0000145">
    <property type="term" value="C:exocyst"/>
    <property type="evidence" value="ECO:0007669"/>
    <property type="project" value="InterPro"/>
</dbReference>
<proteinExistence type="inferred from homology"/>
<evidence type="ECO:0000256" key="2">
    <source>
        <dbReference type="ARBA" id="ARBA00022448"/>
    </source>
</evidence>
<dbReference type="SUPFAM" id="SSF74788">
    <property type="entry name" value="Cullin repeat-like"/>
    <property type="match status" value="1"/>
</dbReference>
<dbReference type="InterPro" id="IPR042560">
    <property type="entry name" value="Exo84_C_2"/>
</dbReference>
<keyword evidence="8" id="KW-1185">Reference proteome</keyword>
<dbReference type="Pfam" id="PF16528">
    <property type="entry name" value="Exo84_C"/>
    <property type="match status" value="1"/>
</dbReference>
<protein>
    <recommendedName>
        <fullName evidence="6">Exocyst component Exo84 C-terminal domain-containing protein</fullName>
    </recommendedName>
</protein>
<organism evidence="7">
    <name type="scientific">Darwinula stevensoni</name>
    <dbReference type="NCBI Taxonomy" id="69355"/>
    <lineage>
        <taxon>Eukaryota</taxon>
        <taxon>Metazoa</taxon>
        <taxon>Ecdysozoa</taxon>
        <taxon>Arthropoda</taxon>
        <taxon>Crustacea</taxon>
        <taxon>Oligostraca</taxon>
        <taxon>Ostracoda</taxon>
        <taxon>Podocopa</taxon>
        <taxon>Podocopida</taxon>
        <taxon>Darwinulocopina</taxon>
        <taxon>Darwinuloidea</taxon>
        <taxon>Darwinulidae</taxon>
        <taxon>Darwinula</taxon>
    </lineage>
</organism>
<dbReference type="OrthoDB" id="642193at2759"/>
<dbReference type="InterPro" id="IPR032403">
    <property type="entry name" value="Exo84_C"/>
</dbReference>
<dbReference type="InterPro" id="IPR033961">
    <property type="entry name" value="Exo84"/>
</dbReference>
<dbReference type="PANTHER" id="PTHR21426:SF12">
    <property type="entry name" value="EXOCYST COMPLEX COMPONENT 8"/>
    <property type="match status" value="1"/>
</dbReference>
<comment type="similarity">
    <text evidence="1">Belongs to the EXO84 family.</text>
</comment>
<evidence type="ECO:0000259" key="6">
    <source>
        <dbReference type="Pfam" id="PF16528"/>
    </source>
</evidence>
<dbReference type="Gene3D" id="2.30.29.30">
    <property type="entry name" value="Pleckstrin-homology domain (PH domain)/Phosphotyrosine-binding domain (PTB)"/>
    <property type="match status" value="1"/>
</dbReference>
<name>A0A7R8X3I0_9CRUS</name>
<dbReference type="GO" id="GO:0006887">
    <property type="term" value="P:exocytosis"/>
    <property type="evidence" value="ECO:0007669"/>
    <property type="project" value="UniProtKB-KW"/>
</dbReference>
<feature type="compositionally biased region" description="Polar residues" evidence="5">
    <location>
        <begin position="252"/>
        <end position="263"/>
    </location>
</feature>
<dbReference type="InterPro" id="IPR042561">
    <property type="entry name" value="Exo84_C_1"/>
</dbReference>
<feature type="compositionally biased region" description="Acidic residues" evidence="5">
    <location>
        <begin position="83"/>
        <end position="94"/>
    </location>
</feature>
<dbReference type="EMBL" id="CAJPEV010000208">
    <property type="protein sequence ID" value="CAG0882386.1"/>
    <property type="molecule type" value="Genomic_DNA"/>
</dbReference>
<sequence length="735" mass="82991">MDNVKNLVQNSGTLESLEEERGRLELLGKKTSTQLKRTLETEMSKISVMLEEQRLVLDTLLHLSVLGNRPPGRRTSLASGGSEFDDDEEEEEDDDPKKLARSSMSKLEGIQGARKFLEDPTKEMLFNSPLMELDGNTNQPLRPVHMYLLNDCVLIVIESKMGGAPLTSMLETSLPLNTIAWVNVRDLQGIRNAFKAEQRIFQCDGSELKSEWLQAFERAKKGQVRLKSKIPSRKVKSQAGATKNKDQVSGDVETSSASFTWSDLSEESGSEVEGGMEEEKEAIYTSRYLSEVREKSGLPDWLLDLPDKMEVLIAHRAFKDAVDLLEKSQEYFKDSPPTSDNALALCIHRQMGKKERALLRALTWDLRVMPGKAIQGGSQTTKTAVSLLMRLHKAKLACNLYLSRRETCWQEAMKFVRLEDATQLYVQKVSALFFRQMSETLRDFPKLFPKQNHLHLFLIKWMSEQRIPVLSTIPHIIWQRRLQLCKDLIDGWLICFRNAVFWDVNGCSGGDSSCVACIIGLSSILQESLPISKAVRLHLADMGLDMTCLLDKRLDKEVESVITYSRDQLLEAVRVRAQADKWRPFNLQNKEALKKFLDGMRNLGFQDVGTLVYEEVWVSLTENVINFSKSFLSFTSDAAKLACSPTLRPLCTAAIAGILTEEMRHILAVSRKSQSKDQVEFMKKNGGFILNRVVPLAATRYEEIVQLPCPELYVAQAEAAKSLGLPLSPSLSRFL</sequence>
<feature type="domain" description="Exocyst component Exo84 C-terminal" evidence="6">
    <location>
        <begin position="301"/>
        <end position="465"/>
    </location>
</feature>
<dbReference type="AlphaFoldDB" id="A0A7R8X3I0"/>
<dbReference type="Gene3D" id="1.20.58.1220">
    <property type="entry name" value="Exo84p, C-terminal helical domain"/>
    <property type="match status" value="1"/>
</dbReference>